<name>A0A2P2PE12_RHIMU</name>
<evidence type="ECO:0000313" key="1">
    <source>
        <dbReference type="EMBL" id="MBX52929.1"/>
    </source>
</evidence>
<dbReference type="AlphaFoldDB" id="A0A2P2PE12"/>
<accession>A0A2P2PE12</accession>
<protein>
    <submittedName>
        <fullName evidence="1">Uncharacterized protein</fullName>
    </submittedName>
</protein>
<reference evidence="1" key="1">
    <citation type="submission" date="2018-02" db="EMBL/GenBank/DDBJ databases">
        <title>Rhizophora mucronata_Transcriptome.</title>
        <authorList>
            <person name="Meera S.P."/>
            <person name="Sreeshan A."/>
            <person name="Augustine A."/>
        </authorList>
    </citation>
    <scope>NUCLEOTIDE SEQUENCE</scope>
    <source>
        <tissue evidence="1">Leaf</tissue>
    </source>
</reference>
<proteinExistence type="predicted"/>
<dbReference type="EMBL" id="GGEC01072445">
    <property type="protein sequence ID" value="MBX52929.1"/>
    <property type="molecule type" value="Transcribed_RNA"/>
</dbReference>
<organism evidence="1">
    <name type="scientific">Rhizophora mucronata</name>
    <name type="common">Asiatic mangrove</name>
    <dbReference type="NCBI Taxonomy" id="61149"/>
    <lineage>
        <taxon>Eukaryota</taxon>
        <taxon>Viridiplantae</taxon>
        <taxon>Streptophyta</taxon>
        <taxon>Embryophyta</taxon>
        <taxon>Tracheophyta</taxon>
        <taxon>Spermatophyta</taxon>
        <taxon>Magnoliopsida</taxon>
        <taxon>eudicotyledons</taxon>
        <taxon>Gunneridae</taxon>
        <taxon>Pentapetalae</taxon>
        <taxon>rosids</taxon>
        <taxon>fabids</taxon>
        <taxon>Malpighiales</taxon>
        <taxon>Rhizophoraceae</taxon>
        <taxon>Rhizophora</taxon>
    </lineage>
</organism>
<sequence>MLIITYYTSKHCSPDFLSGDVHEHCPWSMLCIVLVCFY</sequence>